<gene>
    <name evidence="1" type="ORF">ERS013200_03577</name>
</gene>
<dbReference type="Proteomes" id="UP000041770">
    <property type="component" value="Unassembled WGS sequence"/>
</dbReference>
<sequence>MPPIEATIGISTAKATTCEMTFSNKPMVMEARMAVRRLMPSHKPRFFELLMTGANRSSPSSIPVPAIRRASYISRCTLSAKCQSISPIKVSSSLSTGTIGKVVCSRASTASDKVCLALSVTSSSIRKFLS</sequence>
<reference evidence="1 2" key="1">
    <citation type="submission" date="2015-07" db="EMBL/GenBank/DDBJ databases">
        <authorList>
            <consortium name="Pathogen Informatics"/>
        </authorList>
    </citation>
    <scope>NUCLEOTIDE SEQUENCE [LARGE SCALE GENOMIC DNA]</scope>
    <source>
        <strain evidence="1 2">A316</strain>
    </source>
</reference>
<dbReference type="EMBL" id="CWQY01000038">
    <property type="protein sequence ID" value="CSD22200.1"/>
    <property type="molecule type" value="Genomic_DNA"/>
</dbReference>
<organism evidence="1 2">
    <name type="scientific">Vibrio cholerae</name>
    <dbReference type="NCBI Taxonomy" id="666"/>
    <lineage>
        <taxon>Bacteria</taxon>
        <taxon>Pseudomonadati</taxon>
        <taxon>Pseudomonadota</taxon>
        <taxon>Gammaproteobacteria</taxon>
        <taxon>Vibrionales</taxon>
        <taxon>Vibrionaceae</taxon>
        <taxon>Vibrio</taxon>
    </lineage>
</organism>
<name>A0A655RZ04_VIBCL</name>
<protein>
    <submittedName>
        <fullName evidence="1">Uncharacterized protein</fullName>
    </submittedName>
</protein>
<evidence type="ECO:0000313" key="1">
    <source>
        <dbReference type="EMBL" id="CSD22200.1"/>
    </source>
</evidence>
<proteinExistence type="predicted"/>
<accession>A0A655RZ04</accession>
<evidence type="ECO:0000313" key="2">
    <source>
        <dbReference type="Proteomes" id="UP000041770"/>
    </source>
</evidence>
<dbReference type="AlphaFoldDB" id="A0A655RZ04"/>